<feature type="domain" description="MurL N-terminal" evidence="2">
    <location>
        <begin position="213"/>
        <end position="276"/>
    </location>
</feature>
<reference evidence="3" key="1">
    <citation type="journal article" date="2015" name="Nature">
        <title>Complex archaea that bridge the gap between prokaryotes and eukaryotes.</title>
        <authorList>
            <person name="Spang A."/>
            <person name="Saw J.H."/>
            <person name="Jorgensen S.L."/>
            <person name="Zaremba-Niedzwiedzka K."/>
            <person name="Martijn J."/>
            <person name="Lind A.E."/>
            <person name="van Eijk R."/>
            <person name="Schleper C."/>
            <person name="Guy L."/>
            <person name="Ettema T.J."/>
        </authorList>
    </citation>
    <scope>NUCLEOTIDE SEQUENCE</scope>
</reference>
<dbReference type="InterPro" id="IPR058741">
    <property type="entry name" value="MurL_C"/>
</dbReference>
<evidence type="ECO:0000259" key="2">
    <source>
        <dbReference type="Pfam" id="PF26299"/>
    </source>
</evidence>
<dbReference type="Pfam" id="PF26298">
    <property type="entry name" value="MurL_epimerase_C"/>
    <property type="match status" value="1"/>
</dbReference>
<feature type="domain" description="MurL C-terminal" evidence="1">
    <location>
        <begin position="305"/>
        <end position="374"/>
    </location>
</feature>
<evidence type="ECO:0000259" key="1">
    <source>
        <dbReference type="Pfam" id="PF26298"/>
    </source>
</evidence>
<proteinExistence type="predicted"/>
<evidence type="ECO:0000313" key="3">
    <source>
        <dbReference type="EMBL" id="KKN19525.1"/>
    </source>
</evidence>
<dbReference type="AlphaFoldDB" id="A0A0F9NJ11"/>
<gene>
    <name evidence="3" type="ORF">LCGC14_0944850</name>
</gene>
<organism evidence="3">
    <name type="scientific">marine sediment metagenome</name>
    <dbReference type="NCBI Taxonomy" id="412755"/>
    <lineage>
        <taxon>unclassified sequences</taxon>
        <taxon>metagenomes</taxon>
        <taxon>ecological metagenomes</taxon>
    </lineage>
</organism>
<dbReference type="Pfam" id="PF26299">
    <property type="entry name" value="MurL_N"/>
    <property type="match status" value="1"/>
</dbReference>
<sequence>MLKISYFARVHNKLHVTYQVDDKDFEAVFCYYHTVDFDDLEKRFGLEFMERLYFHIIAFEATKFQSVSLRGIDWGVFNKYATNEFTHFWHTITYAVWTQWRYENNLPNYKQPVFAVSNNHYEATTNKKENIETLMFVGGGKDSLLAMDLLERSHIPYDTFAYSHINYGPSQLMLIDELIDNFGPTAHYDMSITGTKTEGNMLVETIGSIFNAIPYALQNGYRYFALAHEKSAEREQLTWDVTGEKVNHQWGKSFGTEQIINQYIQTQLVSNLTCFSPIRPVHDVVIFNMIRGHPAVKDTHSCNISKPWCGQCPKCAYVWINYKAYDVGSFALDMKQNKETFLQLLGLKGHVPFECVGHKEETQLAFAVCNKREFLKQKLDLNVQETIDVYTIVDRRVELMPNYHRNKIVPLLEQGALDARKFLISIFD</sequence>
<accession>A0A0F9NJ11</accession>
<comment type="caution">
    <text evidence="3">The sequence shown here is derived from an EMBL/GenBank/DDBJ whole genome shotgun (WGS) entry which is preliminary data.</text>
</comment>
<protein>
    <recommendedName>
        <fullName evidence="4">UDP-N-acetyl-alpha-D-muramoyl-L-alanyl-L-glutamate epimerase</fullName>
    </recommendedName>
</protein>
<evidence type="ECO:0008006" key="4">
    <source>
        <dbReference type="Google" id="ProtNLM"/>
    </source>
</evidence>
<dbReference type="EMBL" id="LAZR01003326">
    <property type="protein sequence ID" value="KKN19525.1"/>
    <property type="molecule type" value="Genomic_DNA"/>
</dbReference>
<name>A0A0F9NJ11_9ZZZZ</name>
<dbReference type="InterPro" id="IPR058740">
    <property type="entry name" value="MurL_N"/>
</dbReference>